<dbReference type="InterPro" id="IPR017853">
    <property type="entry name" value="GH"/>
</dbReference>
<gene>
    <name evidence="1" type="ORF">EBO15_25495</name>
</gene>
<dbReference type="AlphaFoldDB" id="A0A3M2LTD0"/>
<dbReference type="EMBL" id="RFFG01000050">
    <property type="protein sequence ID" value="RMI40741.1"/>
    <property type="molecule type" value="Genomic_DNA"/>
</dbReference>
<evidence type="ECO:0000313" key="2">
    <source>
        <dbReference type="Proteomes" id="UP000282674"/>
    </source>
</evidence>
<dbReference type="Proteomes" id="UP000282674">
    <property type="component" value="Unassembled WGS sequence"/>
</dbReference>
<organism evidence="1 2">
    <name type="scientific">Actinomadura harenae</name>
    <dbReference type="NCBI Taxonomy" id="2483351"/>
    <lineage>
        <taxon>Bacteria</taxon>
        <taxon>Bacillati</taxon>
        <taxon>Actinomycetota</taxon>
        <taxon>Actinomycetes</taxon>
        <taxon>Streptosporangiales</taxon>
        <taxon>Thermomonosporaceae</taxon>
        <taxon>Actinomadura</taxon>
    </lineage>
</organism>
<dbReference type="OrthoDB" id="151193at2"/>
<dbReference type="RefSeq" id="WP_122196969.1">
    <property type="nucleotide sequence ID" value="NZ_JBHSKC010000011.1"/>
</dbReference>
<evidence type="ECO:0000313" key="1">
    <source>
        <dbReference type="EMBL" id="RMI40741.1"/>
    </source>
</evidence>
<comment type="caution">
    <text evidence="1">The sequence shown here is derived from an EMBL/GenBank/DDBJ whole genome shotgun (WGS) entry which is preliminary data.</text>
</comment>
<dbReference type="Gene3D" id="3.20.20.80">
    <property type="entry name" value="Glycosidases"/>
    <property type="match status" value="1"/>
</dbReference>
<sequence length="364" mass="40593">MSEREPAGAALRGVAYDTGTNFMTGQGDLSRVVWSERHMTEEISLIADQLNCNSVTVYGSDHGRLEAASRAAAERDLRVRLQPRLADRPQADVIDHLAEAARLAETLRDDGADVELTVGAVHLIFTPGIAPGEPYHQRMANAYADLDHYLLEPDGRIDFHEAAPRLNDFLGRAAATARDLFHGPLSYSAAMFEEVDWTLFDSIGLMYQYLPAYLPTAAEHVAEIAPYHKWGKPVDIAEFGTATYRGAEEMAFRFYDIVDRYVDPPVVLDRYTRDESAQAAYHLKMFGVFEQAGVRGVTVSELVHPTHPHSEDPRLDLDTASMCVVKTVRDDFADPASDYRLEPKESFHAIADHYAHVGFQEALR</sequence>
<proteinExistence type="predicted"/>
<name>A0A3M2LTD0_9ACTN</name>
<dbReference type="SUPFAM" id="SSF51445">
    <property type="entry name" value="(Trans)glycosidases"/>
    <property type="match status" value="1"/>
</dbReference>
<accession>A0A3M2LTD0</accession>
<protein>
    <submittedName>
        <fullName evidence="1">Abortive infection protein</fullName>
    </submittedName>
</protein>
<reference evidence="1 2" key="1">
    <citation type="submission" date="2018-10" db="EMBL/GenBank/DDBJ databases">
        <title>Isolation from soil.</title>
        <authorList>
            <person name="Hu J."/>
        </authorList>
    </citation>
    <scope>NUCLEOTIDE SEQUENCE [LARGE SCALE GENOMIC DNA]</scope>
    <source>
        <strain evidence="1 2">NEAU-Ht49</strain>
    </source>
</reference>
<keyword evidence="2" id="KW-1185">Reference proteome</keyword>